<organism evidence="3 4">
    <name type="scientific">Mortierella alpina</name>
    <name type="common">Oleaginous fungus</name>
    <name type="synonym">Mortierella renispora</name>
    <dbReference type="NCBI Taxonomy" id="64518"/>
    <lineage>
        <taxon>Eukaryota</taxon>
        <taxon>Fungi</taxon>
        <taxon>Fungi incertae sedis</taxon>
        <taxon>Mucoromycota</taxon>
        <taxon>Mortierellomycotina</taxon>
        <taxon>Mortierellomycetes</taxon>
        <taxon>Mortierellales</taxon>
        <taxon>Mortierellaceae</taxon>
        <taxon>Mortierella</taxon>
    </lineage>
</organism>
<evidence type="ECO:0000313" key="3">
    <source>
        <dbReference type="EMBL" id="KAF9967752.1"/>
    </source>
</evidence>
<name>A0A9P6JDK4_MORAP</name>
<feature type="compositionally biased region" description="Polar residues" evidence="1">
    <location>
        <begin position="560"/>
        <end position="584"/>
    </location>
</feature>
<keyword evidence="2" id="KW-1133">Transmembrane helix</keyword>
<dbReference type="OrthoDB" id="540004at2759"/>
<feature type="compositionally biased region" description="Low complexity" evidence="1">
    <location>
        <begin position="543"/>
        <end position="559"/>
    </location>
</feature>
<feature type="compositionally biased region" description="Polar residues" evidence="1">
    <location>
        <begin position="525"/>
        <end position="542"/>
    </location>
</feature>
<evidence type="ECO:0000313" key="4">
    <source>
        <dbReference type="Proteomes" id="UP000738359"/>
    </source>
</evidence>
<feature type="region of interest" description="Disordered" evidence="1">
    <location>
        <begin position="134"/>
        <end position="156"/>
    </location>
</feature>
<feature type="region of interest" description="Disordered" evidence="1">
    <location>
        <begin position="497"/>
        <end position="611"/>
    </location>
</feature>
<sequence>MHTSSAAPSSTPPSPFPVGGFAICQSASSLHIQGGVAYAPSSAYLVTTNQHFRLDLSKPFDSSSPPTWANLTSDYSPFQRFHAGACSPDQESFLTVGNADADNTGSSGSGFMMAYSVLKGTWSSVSQALSAATNANTGEDKGKDKDKDKQSQGAGISAAGRTMTGFAISAVSSPSVGARASALGVVVGGGWITPKSSSMSALASGLINLVTEADLLSFGGDGSIGGLIWNIAPPTGNGGNNVNTNLGPLAGAKVVALPGAGGKAVVLGGVTRGQGGGMSFANVPVVDMASGAVTIQRTQASSPNGIPTARYGHCVALSSDGNTIFMFGGALVSGDRVTNDLYGLDIRTWTWFQPSVKTTIASPPPVRDHQCIVVGDQLLSVLGFNLNQVPASSSSSSGSSSAVPAAPPIYVLSTTQWTWSNQFTPLPGAPSPPPIPNVPTDGSKGKINGVGIAFGVIFGMAFLGLIGYLVFAHKRKQRRKAENLALVAIEKQKKAEADLEKKRKQQMQQQQDAPLPPTPPMAHAQHSNHYGNSVNDYNGASNSVYPPVAPSSTSTPPYYQAQNPFQDPAYYQQQDPSFASNSGYAQGGGHNPFDQHGNPYYAPPPPATAQYHHAAHPSAFVPEEMGCPSPVLGPGGSAGTTNFHNHSASNGMRPPGVATGVRDKMSFIEPSSSYR</sequence>
<keyword evidence="2" id="KW-0472">Membrane</keyword>
<feature type="compositionally biased region" description="Basic and acidic residues" evidence="1">
    <location>
        <begin position="138"/>
        <end position="150"/>
    </location>
</feature>
<evidence type="ECO:0000256" key="2">
    <source>
        <dbReference type="SAM" id="Phobius"/>
    </source>
</evidence>
<comment type="caution">
    <text evidence="3">The sequence shown here is derived from an EMBL/GenBank/DDBJ whole genome shotgun (WGS) entry which is preliminary data.</text>
</comment>
<gene>
    <name evidence="3" type="ORF">BGZ70_008413</name>
</gene>
<keyword evidence="2" id="KW-0812">Transmembrane</keyword>
<dbReference type="Pfam" id="PF24681">
    <property type="entry name" value="Kelch_KLHDC2_KLHL20_DRC7"/>
    <property type="match status" value="1"/>
</dbReference>
<feature type="region of interest" description="Disordered" evidence="1">
    <location>
        <begin position="636"/>
        <end position="675"/>
    </location>
</feature>
<feature type="compositionally biased region" description="Polar residues" evidence="1">
    <location>
        <begin position="639"/>
        <end position="650"/>
    </location>
</feature>
<feature type="transmembrane region" description="Helical" evidence="2">
    <location>
        <begin position="450"/>
        <end position="471"/>
    </location>
</feature>
<dbReference type="SUPFAM" id="SSF117281">
    <property type="entry name" value="Kelch motif"/>
    <property type="match status" value="1"/>
</dbReference>
<keyword evidence="4" id="KW-1185">Reference proteome</keyword>
<evidence type="ECO:0000256" key="1">
    <source>
        <dbReference type="SAM" id="MobiDB-lite"/>
    </source>
</evidence>
<reference evidence="3" key="1">
    <citation type="journal article" date="2020" name="Fungal Divers.">
        <title>Resolving the Mortierellaceae phylogeny through synthesis of multi-gene phylogenetics and phylogenomics.</title>
        <authorList>
            <person name="Vandepol N."/>
            <person name="Liber J."/>
            <person name="Desiro A."/>
            <person name="Na H."/>
            <person name="Kennedy M."/>
            <person name="Barry K."/>
            <person name="Grigoriev I.V."/>
            <person name="Miller A.N."/>
            <person name="O'Donnell K."/>
            <person name="Stajich J.E."/>
            <person name="Bonito G."/>
        </authorList>
    </citation>
    <scope>NUCLEOTIDE SEQUENCE</scope>
    <source>
        <strain evidence="3">CK1249</strain>
    </source>
</reference>
<dbReference type="AlphaFoldDB" id="A0A9P6JDK4"/>
<dbReference type="Gene3D" id="2.120.10.80">
    <property type="entry name" value="Kelch-type beta propeller"/>
    <property type="match status" value="1"/>
</dbReference>
<dbReference type="InterPro" id="IPR015915">
    <property type="entry name" value="Kelch-typ_b-propeller"/>
</dbReference>
<proteinExistence type="predicted"/>
<dbReference type="EMBL" id="JAAAHY010000060">
    <property type="protein sequence ID" value="KAF9967752.1"/>
    <property type="molecule type" value="Genomic_DNA"/>
</dbReference>
<dbReference type="Proteomes" id="UP000738359">
    <property type="component" value="Unassembled WGS sequence"/>
</dbReference>
<protein>
    <submittedName>
        <fullName evidence="3">Uncharacterized protein</fullName>
    </submittedName>
</protein>
<dbReference type="PANTHER" id="PTHR23244">
    <property type="entry name" value="KELCH REPEAT DOMAIN"/>
    <property type="match status" value="1"/>
</dbReference>
<accession>A0A9P6JDK4</accession>